<dbReference type="EMBL" id="PCRQ01000014">
    <property type="protein sequence ID" value="PIP24503.1"/>
    <property type="molecule type" value="Genomic_DNA"/>
</dbReference>
<dbReference type="SUPFAM" id="SSF53756">
    <property type="entry name" value="UDP-Glycosyltransferase/glycogen phosphorylase"/>
    <property type="match status" value="1"/>
</dbReference>
<evidence type="ECO:0008006" key="5">
    <source>
        <dbReference type="Google" id="ProtNLM"/>
    </source>
</evidence>
<dbReference type="InterPro" id="IPR050194">
    <property type="entry name" value="Glycosyltransferase_grp1"/>
</dbReference>
<comment type="caution">
    <text evidence="3">The sequence shown here is derived from an EMBL/GenBank/DDBJ whole genome shotgun (WGS) entry which is preliminary data.</text>
</comment>
<organism evidence="3 4">
    <name type="scientific">Candidatus Nealsonbacteria bacterium CG23_combo_of_CG06-09_8_20_14_all_37_18</name>
    <dbReference type="NCBI Taxonomy" id="1974720"/>
    <lineage>
        <taxon>Bacteria</taxon>
        <taxon>Candidatus Nealsoniibacteriota</taxon>
    </lineage>
</organism>
<evidence type="ECO:0000313" key="4">
    <source>
        <dbReference type="Proteomes" id="UP000229952"/>
    </source>
</evidence>
<dbReference type="Pfam" id="PF00534">
    <property type="entry name" value="Glycos_transf_1"/>
    <property type="match status" value="1"/>
</dbReference>
<proteinExistence type="predicted"/>
<dbReference type="PANTHER" id="PTHR45947">
    <property type="entry name" value="SULFOQUINOVOSYL TRANSFERASE SQD2"/>
    <property type="match status" value="1"/>
</dbReference>
<feature type="domain" description="Glycosyltransferase subfamily 4-like N-terminal" evidence="2">
    <location>
        <begin position="15"/>
        <end position="182"/>
    </location>
</feature>
<gene>
    <name evidence="3" type="ORF">COX35_00325</name>
</gene>
<sequence>MKKVLFITSLYYPHVGGIETMITELSKFYRSQGINSVILTKKWPTTLPSHSYYNGVEIYRVISARKKEEFFELIKWLKKNDSKIKADIVHIIGVRRPLPLIGLMLGRLWNVPVISTIAGGDIPDKYDPQPGIIWEEGKELIPNVLRQSDDVNCVSKYLGRDLKKLLPDIKKIGTLYAGIDLSIINKAKKEKINNQYIFSLRRLDPSKGIDILIKAYNLIKNRFPKLYLVISGEGHEEQKLKKLVAKYHLSERVIFTGTVKFKKGIVFLKGAILTVVPSLSEGGGLVNIEAQAAGCPVIASRVGGIPEYVKDGKSGVLFESGNYKELAKKISQVIDDKRLREKIIKGGYEYAKSFDWNKLAPQYIELYSKNINRYKSSSSFNPWSDLTSDLWNKLKN</sequence>
<dbReference type="CDD" id="cd03801">
    <property type="entry name" value="GT4_PimA-like"/>
    <property type="match status" value="1"/>
</dbReference>
<dbReference type="Pfam" id="PF13439">
    <property type="entry name" value="Glyco_transf_4"/>
    <property type="match status" value="1"/>
</dbReference>
<dbReference type="GO" id="GO:0016757">
    <property type="term" value="F:glycosyltransferase activity"/>
    <property type="evidence" value="ECO:0007669"/>
    <property type="project" value="InterPro"/>
</dbReference>
<dbReference type="InterPro" id="IPR028098">
    <property type="entry name" value="Glyco_trans_4-like_N"/>
</dbReference>
<reference evidence="3 4" key="1">
    <citation type="submission" date="2017-09" db="EMBL/GenBank/DDBJ databases">
        <title>Depth-based differentiation of microbial function through sediment-hosted aquifers and enrichment of novel symbionts in the deep terrestrial subsurface.</title>
        <authorList>
            <person name="Probst A.J."/>
            <person name="Ladd B."/>
            <person name="Jarett J.K."/>
            <person name="Geller-Mcgrath D.E."/>
            <person name="Sieber C.M."/>
            <person name="Emerson J.B."/>
            <person name="Anantharaman K."/>
            <person name="Thomas B.C."/>
            <person name="Malmstrom R."/>
            <person name="Stieglmeier M."/>
            <person name="Klingl A."/>
            <person name="Woyke T."/>
            <person name="Ryan C.M."/>
            <person name="Banfield J.F."/>
        </authorList>
    </citation>
    <scope>NUCLEOTIDE SEQUENCE [LARGE SCALE GENOMIC DNA]</scope>
    <source>
        <strain evidence="3">CG23_combo_of_CG06-09_8_20_14_all_37_18</strain>
    </source>
</reference>
<dbReference type="InterPro" id="IPR001296">
    <property type="entry name" value="Glyco_trans_1"/>
</dbReference>
<protein>
    <recommendedName>
        <fullName evidence="5">Glycosyl transferase family 1 domain-containing protein</fullName>
    </recommendedName>
</protein>
<feature type="domain" description="Glycosyl transferase family 1" evidence="1">
    <location>
        <begin position="189"/>
        <end position="349"/>
    </location>
</feature>
<evidence type="ECO:0000259" key="2">
    <source>
        <dbReference type="Pfam" id="PF13439"/>
    </source>
</evidence>
<evidence type="ECO:0000259" key="1">
    <source>
        <dbReference type="Pfam" id="PF00534"/>
    </source>
</evidence>
<evidence type="ECO:0000313" key="3">
    <source>
        <dbReference type="EMBL" id="PIP24503.1"/>
    </source>
</evidence>
<accession>A0A2G9Z0M4</accession>
<dbReference type="AlphaFoldDB" id="A0A2G9Z0M4"/>
<dbReference type="Proteomes" id="UP000229952">
    <property type="component" value="Unassembled WGS sequence"/>
</dbReference>
<dbReference type="PANTHER" id="PTHR45947:SF3">
    <property type="entry name" value="SULFOQUINOVOSYL TRANSFERASE SQD2"/>
    <property type="match status" value="1"/>
</dbReference>
<dbReference type="Gene3D" id="3.40.50.2000">
    <property type="entry name" value="Glycogen Phosphorylase B"/>
    <property type="match status" value="2"/>
</dbReference>
<name>A0A2G9Z0M4_9BACT</name>